<evidence type="ECO:0000256" key="1">
    <source>
        <dbReference type="SAM" id="MobiDB-lite"/>
    </source>
</evidence>
<evidence type="ECO:0000313" key="2">
    <source>
        <dbReference type="EMBL" id="SCO65475.1"/>
    </source>
</evidence>
<accession>A0A1G4GSA9</accession>
<feature type="region of interest" description="Disordered" evidence="1">
    <location>
        <begin position="130"/>
        <end position="152"/>
    </location>
</feature>
<organism evidence="2 3">
    <name type="scientific">Plasmodium vivax</name>
    <name type="common">malaria parasite P. vivax</name>
    <dbReference type="NCBI Taxonomy" id="5855"/>
    <lineage>
        <taxon>Eukaryota</taxon>
        <taxon>Sar</taxon>
        <taxon>Alveolata</taxon>
        <taxon>Apicomplexa</taxon>
        <taxon>Aconoidasida</taxon>
        <taxon>Haemosporida</taxon>
        <taxon>Plasmodiidae</taxon>
        <taxon>Plasmodium</taxon>
        <taxon>Plasmodium (Plasmodium)</taxon>
    </lineage>
</organism>
<feature type="compositionally biased region" description="Polar residues" evidence="1">
    <location>
        <begin position="130"/>
        <end position="140"/>
    </location>
</feature>
<dbReference type="Proteomes" id="UP000196402">
    <property type="component" value="Chromosome 3"/>
</dbReference>
<dbReference type="VEuPathDB" id="PlasmoDB:PVW1_100018800"/>
<evidence type="ECO:0000313" key="3">
    <source>
        <dbReference type="Proteomes" id="UP000196402"/>
    </source>
</evidence>
<evidence type="ECO:0008006" key="4">
    <source>
        <dbReference type="Google" id="ProtNLM"/>
    </source>
</evidence>
<proteinExistence type="predicted"/>
<dbReference type="EMBL" id="LT615241">
    <property type="protein sequence ID" value="SCO65475.1"/>
    <property type="molecule type" value="Genomic_DNA"/>
</dbReference>
<protein>
    <recommendedName>
        <fullName evidence="4">VIR protein</fullName>
    </recommendedName>
</protein>
<gene>
    <name evidence="2" type="ORF">PVT01_030029000</name>
</gene>
<reference evidence="2 3" key="1">
    <citation type="submission" date="2016-07" db="EMBL/GenBank/DDBJ databases">
        <authorList>
            <consortium name="Pathogen Informatics"/>
        </authorList>
    </citation>
    <scope>NUCLEOTIDE SEQUENCE [LARGE SCALE GENOMIC DNA]</scope>
</reference>
<sequence length="225" mass="24854">MEMTILDIFNDNVQNIKTILMGKYDTGEFSPQNFVCEFVKIYKNIHSTYCATSDQREGKEKITCEKLKALKITYDNYLLRDEVLKNKIPSLDANDNEYSNKCKSKAKGLEAVTVSPGRLEIFSQSREVSGGNTASFTLSAQDPDENRGGSMSPTVSTALGTVAGASSILALLYKFTPGRKWIHSGLRGGRGRTGSNLYGDVPNELLFDGMEHNGFNSYNIGYESI</sequence>
<dbReference type="VEuPathDB" id="PlasmoDB:PVP01_0001100"/>
<dbReference type="VEuPathDB" id="PlasmoDB:PVPAM_000027900"/>
<name>A0A1G4GSA9_PLAVI</name>
<dbReference type="AlphaFoldDB" id="A0A1G4GSA9"/>